<keyword evidence="3" id="KW-1185">Reference proteome</keyword>
<name>A0A8C6TBS4_9GOBI</name>
<feature type="compositionally biased region" description="Polar residues" evidence="1">
    <location>
        <begin position="66"/>
        <end position="82"/>
    </location>
</feature>
<evidence type="ECO:0000313" key="3">
    <source>
        <dbReference type="Proteomes" id="UP000694523"/>
    </source>
</evidence>
<feature type="region of interest" description="Disordered" evidence="1">
    <location>
        <begin position="1"/>
        <end position="82"/>
    </location>
</feature>
<reference evidence="2" key="1">
    <citation type="submission" date="2025-08" db="UniProtKB">
        <authorList>
            <consortium name="Ensembl"/>
        </authorList>
    </citation>
    <scope>IDENTIFICATION</scope>
</reference>
<dbReference type="Proteomes" id="UP000694523">
    <property type="component" value="Unplaced"/>
</dbReference>
<proteinExistence type="predicted"/>
<organism evidence="2 3">
    <name type="scientific">Neogobius melanostomus</name>
    <name type="common">round goby</name>
    <dbReference type="NCBI Taxonomy" id="47308"/>
    <lineage>
        <taxon>Eukaryota</taxon>
        <taxon>Metazoa</taxon>
        <taxon>Chordata</taxon>
        <taxon>Craniata</taxon>
        <taxon>Vertebrata</taxon>
        <taxon>Euteleostomi</taxon>
        <taxon>Actinopterygii</taxon>
        <taxon>Neopterygii</taxon>
        <taxon>Teleostei</taxon>
        <taxon>Neoteleostei</taxon>
        <taxon>Acanthomorphata</taxon>
        <taxon>Gobiaria</taxon>
        <taxon>Gobiiformes</taxon>
        <taxon>Gobioidei</taxon>
        <taxon>Gobiidae</taxon>
        <taxon>Benthophilinae</taxon>
        <taxon>Neogobiini</taxon>
        <taxon>Neogobius</taxon>
    </lineage>
</organism>
<feature type="compositionally biased region" description="Low complexity" evidence="1">
    <location>
        <begin position="1"/>
        <end position="41"/>
    </location>
</feature>
<evidence type="ECO:0000256" key="1">
    <source>
        <dbReference type="SAM" id="MobiDB-lite"/>
    </source>
</evidence>
<evidence type="ECO:0000313" key="2">
    <source>
        <dbReference type="Ensembl" id="ENSNMLP00000018713.1"/>
    </source>
</evidence>
<accession>A0A8C6TBS4</accession>
<reference evidence="2" key="2">
    <citation type="submission" date="2025-09" db="UniProtKB">
        <authorList>
            <consortium name="Ensembl"/>
        </authorList>
    </citation>
    <scope>IDENTIFICATION</scope>
</reference>
<dbReference type="AlphaFoldDB" id="A0A8C6TBS4"/>
<sequence length="142" mass="15048">SAPWAPHSAPCAPHSAPCAPHSAPWAPHSAPGAPHSAPGGSTLRPLGSTLRPLCSTLRPLGAPHSNPWQKQTPHSSQPLHLPGNTNICKGDACLWAEPQSHGVKLTTSYLHKDMSEPFIIKKSRANPPLQLQNKSTCFSSKV</sequence>
<dbReference type="Ensembl" id="ENSNMLT00000021048.1">
    <property type="protein sequence ID" value="ENSNMLP00000018713.1"/>
    <property type="gene ID" value="ENSNMLG00000012307.1"/>
</dbReference>
<protein>
    <submittedName>
        <fullName evidence="2">Uncharacterized protein</fullName>
    </submittedName>
</protein>